<proteinExistence type="predicted"/>
<dbReference type="Pfam" id="PF14331">
    <property type="entry name" value="IcmF-related_N"/>
    <property type="match status" value="1"/>
</dbReference>
<comment type="caution">
    <text evidence="5">The sequence shown here is derived from an EMBL/GenBank/DDBJ whole genome shotgun (WGS) entry which is preliminary data.</text>
</comment>
<evidence type="ECO:0000259" key="4">
    <source>
        <dbReference type="Pfam" id="PF14331"/>
    </source>
</evidence>
<evidence type="ECO:0000313" key="6">
    <source>
        <dbReference type="Proteomes" id="UP001198602"/>
    </source>
</evidence>
<dbReference type="InterPro" id="IPR010623">
    <property type="entry name" value="IcmF_C"/>
</dbReference>
<dbReference type="InterPro" id="IPR017731">
    <property type="entry name" value="TssM1-like"/>
</dbReference>
<dbReference type="EMBL" id="JAHYBX010000003">
    <property type="protein sequence ID" value="MCA1856353.1"/>
    <property type="molecule type" value="Genomic_DNA"/>
</dbReference>
<feature type="domain" description="Type VI secretion system IcmF C-terminal" evidence="2">
    <location>
        <begin position="1058"/>
        <end position="1162"/>
    </location>
</feature>
<dbReference type="Proteomes" id="UP001198602">
    <property type="component" value="Unassembled WGS sequence"/>
</dbReference>
<feature type="transmembrane region" description="Helical" evidence="1">
    <location>
        <begin position="50"/>
        <end position="67"/>
    </location>
</feature>
<keyword evidence="1" id="KW-1133">Transmembrane helix</keyword>
<evidence type="ECO:0000313" key="5">
    <source>
        <dbReference type="EMBL" id="MCA1856353.1"/>
    </source>
</evidence>
<feature type="domain" description="Type VI secretion system component TssM1 N-terminal" evidence="4">
    <location>
        <begin position="201"/>
        <end position="457"/>
    </location>
</feature>
<organism evidence="5 6">
    <name type="scientific">Massilia hydrophila</name>
    <dbReference type="NCBI Taxonomy" id="3044279"/>
    <lineage>
        <taxon>Bacteria</taxon>
        <taxon>Pseudomonadati</taxon>
        <taxon>Pseudomonadota</taxon>
        <taxon>Betaproteobacteria</taxon>
        <taxon>Burkholderiales</taxon>
        <taxon>Oxalobacteraceae</taxon>
        <taxon>Telluria group</taxon>
        <taxon>Massilia</taxon>
    </lineage>
</organism>
<dbReference type="RefSeq" id="WP_225238647.1">
    <property type="nucleotide sequence ID" value="NZ_JAHYBX010000003.1"/>
</dbReference>
<reference evidence="5 6" key="1">
    <citation type="submission" date="2021-07" db="EMBL/GenBank/DDBJ databases">
        <title>Characterization of Violacein-producing bacteria and related species.</title>
        <authorList>
            <person name="Wilson H.S."/>
            <person name="De Leon M.E."/>
        </authorList>
    </citation>
    <scope>NUCLEOTIDE SEQUENCE [LARGE SCALE GENOMIC DNA]</scope>
    <source>
        <strain evidence="5 6">HSC-2F05</strain>
    </source>
</reference>
<dbReference type="InterPro" id="IPR027417">
    <property type="entry name" value="P-loop_NTPase"/>
</dbReference>
<keyword evidence="1" id="KW-0472">Membrane</keyword>
<dbReference type="Pfam" id="PF06744">
    <property type="entry name" value="IcmF_C"/>
    <property type="match status" value="1"/>
</dbReference>
<dbReference type="InterPro" id="IPR009612">
    <property type="entry name" value="IcmF-rel"/>
</dbReference>
<evidence type="ECO:0000259" key="3">
    <source>
        <dbReference type="Pfam" id="PF06761"/>
    </source>
</evidence>
<dbReference type="InterPro" id="IPR025743">
    <property type="entry name" value="TssM1_N"/>
</dbReference>
<dbReference type="InterPro" id="IPR053156">
    <property type="entry name" value="T6SS_TssM-like"/>
</dbReference>
<gene>
    <name evidence="5" type="primary">tssM</name>
    <name evidence="5" type="ORF">LE190_10515</name>
</gene>
<dbReference type="SUPFAM" id="SSF52540">
    <property type="entry name" value="P-loop containing nucleoside triphosphate hydrolases"/>
    <property type="match status" value="1"/>
</dbReference>
<keyword evidence="1" id="KW-0812">Transmembrane</keyword>
<dbReference type="NCBIfam" id="TIGR03348">
    <property type="entry name" value="VI_IcmF"/>
    <property type="match status" value="1"/>
</dbReference>
<keyword evidence="6" id="KW-1185">Reference proteome</keyword>
<dbReference type="Pfam" id="PF06761">
    <property type="entry name" value="IcmF-related"/>
    <property type="match status" value="1"/>
</dbReference>
<evidence type="ECO:0000256" key="1">
    <source>
        <dbReference type="SAM" id="Phobius"/>
    </source>
</evidence>
<accession>A0ABS7Y9I0</accession>
<feature type="transmembrane region" description="Helical" evidence="1">
    <location>
        <begin position="452"/>
        <end position="474"/>
    </location>
</feature>
<sequence>MKRLFAWLFKRPVLAFVGVLLLSLVFWFEAPLLAFDGKEPFAGRAARWTVILLMFAAWAGWYGAKLLKAHLANRRLMASLAAADAPEPGPGMPAPAALQEQAALQQRMQQALAVLRRAAPGRRAWGSQYLYQLPWYMFVGAPGSGKTTALTHSGLRFPLADTMGAGAIGGVGGTRLCDWWFTDDAVLLDTAGRYTTQDSDQEVDQAGWHGFLGLLKKYRPRRPINGIIVALSVSDLLQQGPAARQAQAGAIRARIKELHERLGSSFPIYVTVTKCDLLAGFVEFFDSFGREERAQVWGMTFPIGPAETALAGFPVRFHELEQRLQARVLGRMGEERDLQRRALLYRFPQQFAGLGEVLKGFLDTVFAPTRYEQGAQLRGVYFTSGTQEGNPIDRVMAGLAASFGLDRKVLAPNAASGRSYFITGLLRELIFKEAGLAGLDPRHEQRRRYLRWAATGAAALLVAGFAAALATSYLRNERVVREADARSDALARMVGALPADASLLEALPMLNAARTLPGGFEEREAGVPLLNRVGLNQSDKLGAGAQLAYQRLLRSALLPQVMGRLEDVLRQGEANNQDRLYETLRVYLMLGQPRHLEPESVQAWLDLDWRRSLPQASAAQRDALAAHVGALLDPGGAAADPPPLDAGLVSEVRAKLALMPLPERVYNRLRRKVAQARLPEISVNRAAGRDVSSLLARTSGEPLTRGVPGLFSVAGYRELLRQAPTALADIAKDSWVLDRREAEGAVAALSAQDMQAAVLRLYYADYIRAWDALLGDVRIAPFSSLDQGARITNALAGADSPLKAFLTVAARETTLEGAGPGSAVALDAAVRSKLSAARRKLEAALGAEEEAPAPAAEAGTPVDQHFAPLHRLVGSEKTPGTLDAQLALLKDASQFFDAADQARRAGTPAPGGETLQRIKRAAEGTPAPLGTMLQTVDSAGASLTLGSERARIRALWAAEGARFCGAAIAGRYPLVRAAGRDATLDDFGKFFGPGGIMDEFFARHLAAQVDQSGRQWRWRDSGMAPAGIGQEVLNQFQRAARIREMFFAGGGRQPSLRFELAPQAADPSLARVILDIDGQPVPYAPGTPARPVPIVLPSGKGGGLVQFETTPPLRTELRTEGPWAWFRMVDRGTLQPGSQPERFQLGFDLDGRRMSYVLTAGSVINPFRREALEGFRCPAGW</sequence>
<feature type="domain" description="IcmF-related" evidence="3">
    <location>
        <begin position="507"/>
        <end position="814"/>
    </location>
</feature>
<name>A0ABS7Y9I0_9BURK</name>
<dbReference type="PANTHER" id="PTHR36153">
    <property type="entry name" value="INNER MEMBRANE PROTEIN-RELATED"/>
    <property type="match status" value="1"/>
</dbReference>
<dbReference type="PANTHER" id="PTHR36153:SF1">
    <property type="entry name" value="TYPE VI SECRETION SYSTEM COMPONENT TSSM1"/>
    <property type="match status" value="1"/>
</dbReference>
<protein>
    <submittedName>
        <fullName evidence="5">Type VI secretion system membrane subunit TssM</fullName>
    </submittedName>
</protein>
<evidence type="ECO:0000259" key="2">
    <source>
        <dbReference type="Pfam" id="PF06744"/>
    </source>
</evidence>